<dbReference type="InterPro" id="IPR002347">
    <property type="entry name" value="SDR_fam"/>
</dbReference>
<dbReference type="PANTHER" id="PTHR43976:SF9">
    <property type="entry name" value="OXIDOREDUCTASE"/>
    <property type="match status" value="1"/>
</dbReference>
<evidence type="ECO:0000313" key="2">
    <source>
        <dbReference type="EMBL" id="SFD69573.1"/>
    </source>
</evidence>
<dbReference type="InterPro" id="IPR051911">
    <property type="entry name" value="SDR_oxidoreductase"/>
</dbReference>
<reference evidence="2 3" key="1">
    <citation type="submission" date="2016-10" db="EMBL/GenBank/DDBJ databases">
        <authorList>
            <person name="de Groot N.N."/>
        </authorList>
    </citation>
    <scope>NUCLEOTIDE SEQUENCE [LARGE SCALE GENOMIC DNA]</scope>
    <source>
        <strain evidence="2 3">CGMCC 4.5739</strain>
    </source>
</reference>
<dbReference type="PROSITE" id="PS51318">
    <property type="entry name" value="TAT"/>
    <property type="match status" value="1"/>
</dbReference>
<keyword evidence="3" id="KW-1185">Reference proteome</keyword>
<dbReference type="PANTHER" id="PTHR43976">
    <property type="entry name" value="SHORT CHAIN DEHYDROGENASE"/>
    <property type="match status" value="1"/>
</dbReference>
<dbReference type="SUPFAM" id="SSF51735">
    <property type="entry name" value="NAD(P)-binding Rossmann-fold domains"/>
    <property type="match status" value="1"/>
</dbReference>
<name>A0A1I1ULE6_9ACTN</name>
<dbReference type="RefSeq" id="WP_093841489.1">
    <property type="nucleotide sequence ID" value="NZ_FOLM01000024.1"/>
</dbReference>
<dbReference type="AlphaFoldDB" id="A0A1I1ULE6"/>
<accession>A0A1I1ULE6</accession>
<dbReference type="EMBL" id="FOLM01000024">
    <property type="protein sequence ID" value="SFD69573.1"/>
    <property type="molecule type" value="Genomic_DNA"/>
</dbReference>
<protein>
    <submittedName>
        <fullName evidence="2">NADP-dependent 3-hydroxy acid dehydrogenase YdfG</fullName>
    </submittedName>
</protein>
<evidence type="ECO:0000256" key="1">
    <source>
        <dbReference type="RuleBase" id="RU000363"/>
    </source>
</evidence>
<dbReference type="InterPro" id="IPR036291">
    <property type="entry name" value="NAD(P)-bd_dom_sf"/>
</dbReference>
<dbReference type="InterPro" id="IPR006311">
    <property type="entry name" value="TAT_signal"/>
</dbReference>
<comment type="similarity">
    <text evidence="1">Belongs to the short-chain dehydrogenases/reductases (SDR) family.</text>
</comment>
<dbReference type="Pfam" id="PF00106">
    <property type="entry name" value="adh_short"/>
    <property type="match status" value="1"/>
</dbReference>
<dbReference type="OrthoDB" id="9792003at2"/>
<evidence type="ECO:0000313" key="3">
    <source>
        <dbReference type="Proteomes" id="UP000199207"/>
    </source>
</evidence>
<gene>
    <name evidence="2" type="ORF">SAMN05421773_12430</name>
</gene>
<dbReference type="STRING" id="910347.SAMN05421773_12430"/>
<dbReference type="PRINTS" id="PR00081">
    <property type="entry name" value="GDHRDH"/>
</dbReference>
<dbReference type="Proteomes" id="UP000199207">
    <property type="component" value="Unassembled WGS sequence"/>
</dbReference>
<organism evidence="2 3">
    <name type="scientific">Streptomyces aidingensis</name>
    <dbReference type="NCBI Taxonomy" id="910347"/>
    <lineage>
        <taxon>Bacteria</taxon>
        <taxon>Bacillati</taxon>
        <taxon>Actinomycetota</taxon>
        <taxon>Actinomycetes</taxon>
        <taxon>Kitasatosporales</taxon>
        <taxon>Streptomycetaceae</taxon>
        <taxon>Streptomyces</taxon>
    </lineage>
</organism>
<dbReference type="Gene3D" id="3.40.50.720">
    <property type="entry name" value="NAD(P)-binding Rossmann-like Domain"/>
    <property type="match status" value="1"/>
</dbReference>
<dbReference type="CDD" id="cd05374">
    <property type="entry name" value="17beta-HSD-like_SDR_c"/>
    <property type="match status" value="1"/>
</dbReference>
<sequence>MSDKPRPGRRTVLGTLGLAAAAGLGTMPVGEAAARERTQPRRHPQRRVVLITGCSSGFGHLTALTLARAGHRVFASMRHRYTRNAGPAAALLKTARREGLALEVVEIDITDERSVEHGVRRVRRRAGRIDVLFNNAGIFSPAVLETLTVEELKKSFDTNLFGHLRMNRAVLPLMRDQGEGLVVQMTTALGRFVLPFMGSYIGAKWALEAMTESCRYELAPFGVEFVIVEPGAYLTGLLDNGARYYRQYLDGLSREDARRRRAYGELAERAEAQLLPDGASPEPQEIADAVALMVRTPHGERPIRLAGPGFGFLDELNALSQGVAAEAIRGSGWDDLLSIAPAPAPAS</sequence>
<proteinExistence type="inferred from homology"/>
<dbReference type="PRINTS" id="PR00080">
    <property type="entry name" value="SDRFAMILY"/>
</dbReference>